<name>A0A1H3KQH1_9FIRM</name>
<evidence type="ECO:0000256" key="3">
    <source>
        <dbReference type="ARBA" id="ARBA00022723"/>
    </source>
</evidence>
<dbReference type="InterPro" id="IPR004646">
    <property type="entry name" value="Fe-S_hydro-lyase_TtdA-typ_cat"/>
</dbReference>
<dbReference type="GO" id="GO:0016829">
    <property type="term" value="F:lyase activity"/>
    <property type="evidence" value="ECO:0007669"/>
    <property type="project" value="UniProtKB-KW"/>
</dbReference>
<sequence>MSISIKDIRAAACEALVKGSSTFRPDQIRAYERAILKETDEKAKWVLEKTLENSKISEMDIRPLCDDTGIPHPFIEIGKDAIIDGTMYEVLEAIKLGVADGLRELPGRPMAVKGEGLERLAQKHGLYEDPGMLLPAPTNVRIIDGNEVKVTVIMQGGGPEIRSKTYHVFHKHEEMQLIDTAVEWSLEMVAKLGCTPCIPAIGIGRTHYEASSMMVEALKDGNFDIQSDIEQYITDKINESGVGPLGLGGKTTALGTFVKIGEARGSGVRILCVRLSCCFEPRKATIILK</sequence>
<dbReference type="STRING" id="415015.SAMN05660462_00278"/>
<evidence type="ECO:0000256" key="1">
    <source>
        <dbReference type="ARBA" id="ARBA00008876"/>
    </source>
</evidence>
<keyword evidence="5" id="KW-0411">Iron-sulfur</keyword>
<evidence type="ECO:0000313" key="9">
    <source>
        <dbReference type="Proteomes" id="UP000198625"/>
    </source>
</evidence>
<dbReference type="RefSeq" id="WP_244270441.1">
    <property type="nucleotide sequence ID" value="NZ_FNQE01000002.1"/>
</dbReference>
<keyword evidence="3" id="KW-0479">Metal-binding</keyword>
<comment type="similarity">
    <text evidence="1">Belongs to the class-I fumarase family.</text>
</comment>
<keyword evidence="9" id="KW-1185">Reference proteome</keyword>
<keyword evidence="4" id="KW-0408">Iron</keyword>
<dbReference type="AlphaFoldDB" id="A0A1H3KQH1"/>
<protein>
    <submittedName>
        <fullName evidence="8">Fumarate hydratase subunit alpha</fullName>
    </submittedName>
</protein>
<dbReference type="Pfam" id="PF05681">
    <property type="entry name" value="Fumerase"/>
    <property type="match status" value="1"/>
</dbReference>
<accession>A0A1H3KQH1</accession>
<dbReference type="GO" id="GO:0046872">
    <property type="term" value="F:metal ion binding"/>
    <property type="evidence" value="ECO:0007669"/>
    <property type="project" value="UniProtKB-KW"/>
</dbReference>
<dbReference type="NCBIfam" id="TIGR00722">
    <property type="entry name" value="ttdA_fumA_fumB"/>
    <property type="match status" value="1"/>
</dbReference>
<dbReference type="PANTHER" id="PTHR43351:SF2">
    <property type="entry name" value="L(+)-TARTRATE DEHYDRATASE SUBUNIT BETA-RELATED"/>
    <property type="match status" value="1"/>
</dbReference>
<dbReference type="GO" id="GO:0051539">
    <property type="term" value="F:4 iron, 4 sulfur cluster binding"/>
    <property type="evidence" value="ECO:0007669"/>
    <property type="project" value="UniProtKB-KW"/>
</dbReference>
<evidence type="ECO:0000259" key="7">
    <source>
        <dbReference type="Pfam" id="PF05681"/>
    </source>
</evidence>
<gene>
    <name evidence="8" type="ORF">SAMN05660462_00278</name>
</gene>
<evidence type="ECO:0000256" key="2">
    <source>
        <dbReference type="ARBA" id="ARBA00022485"/>
    </source>
</evidence>
<reference evidence="8 9" key="1">
    <citation type="submission" date="2016-10" db="EMBL/GenBank/DDBJ databases">
        <authorList>
            <person name="de Groot N.N."/>
        </authorList>
    </citation>
    <scope>NUCLEOTIDE SEQUENCE [LARGE SCALE GENOMIC DNA]</scope>
    <source>
        <strain evidence="8 9">DSM 21650</strain>
    </source>
</reference>
<organism evidence="8 9">
    <name type="scientific">Proteiniborus ethanoligenes</name>
    <dbReference type="NCBI Taxonomy" id="415015"/>
    <lineage>
        <taxon>Bacteria</taxon>
        <taxon>Bacillati</taxon>
        <taxon>Bacillota</taxon>
        <taxon>Clostridia</taxon>
        <taxon>Eubacteriales</taxon>
        <taxon>Proteiniborus</taxon>
    </lineage>
</organism>
<evidence type="ECO:0000256" key="6">
    <source>
        <dbReference type="ARBA" id="ARBA00023239"/>
    </source>
</evidence>
<dbReference type="PANTHER" id="PTHR43351">
    <property type="entry name" value="L(+)-TARTRATE DEHYDRATASE SUBUNIT BETA"/>
    <property type="match status" value="1"/>
</dbReference>
<proteinExistence type="inferred from homology"/>
<evidence type="ECO:0000256" key="5">
    <source>
        <dbReference type="ARBA" id="ARBA00023014"/>
    </source>
</evidence>
<keyword evidence="6" id="KW-0456">Lyase</keyword>
<dbReference type="Proteomes" id="UP000198625">
    <property type="component" value="Unassembled WGS sequence"/>
</dbReference>
<evidence type="ECO:0000313" key="8">
    <source>
        <dbReference type="EMBL" id="SDY54427.1"/>
    </source>
</evidence>
<dbReference type="EMBL" id="FNQE01000002">
    <property type="protein sequence ID" value="SDY54427.1"/>
    <property type="molecule type" value="Genomic_DNA"/>
</dbReference>
<feature type="domain" description="Fe-S hydro-lyase tartrate dehydratase alpha-type catalytic" evidence="7">
    <location>
        <begin position="12"/>
        <end position="285"/>
    </location>
</feature>
<evidence type="ECO:0000256" key="4">
    <source>
        <dbReference type="ARBA" id="ARBA00023004"/>
    </source>
</evidence>
<keyword evidence="2" id="KW-0004">4Fe-4S</keyword>